<feature type="region of interest" description="Disordered" evidence="1">
    <location>
        <begin position="117"/>
        <end position="172"/>
    </location>
</feature>
<evidence type="ECO:0000313" key="3">
    <source>
        <dbReference type="Proteomes" id="UP000271098"/>
    </source>
</evidence>
<feature type="region of interest" description="Disordered" evidence="1">
    <location>
        <begin position="234"/>
        <end position="279"/>
    </location>
</feature>
<sequence length="279" mass="30846">MILVFFRKKRDLVQSEKVFKANVATLPVAKTPTRTPVRIATPRAALTPKAAPSQATNAGKRSEIIRKMEKRANIVMKNKEELMKEKAERAKRGYYNRMQKQPMIRAVSSQDIAGIVVGPSDQKEERFRGKRGCSGAEKQDVANKRQKHDGSGPSETKSSVARKTRSKTPQTTVTTVTVGVDAREAMANKEASMNSLQFEEAQNEEAVQTGWSLCSKVDSLDEMGKIAEKNVITPTEVRKSTPCPPRKKSTGSLPKTRVAAKSVRSFAEQQKKPAQNGFD</sequence>
<reference evidence="2 3" key="2">
    <citation type="submission" date="2018-11" db="EMBL/GenBank/DDBJ databases">
        <authorList>
            <consortium name="Pathogen Informatics"/>
        </authorList>
    </citation>
    <scope>NUCLEOTIDE SEQUENCE [LARGE SCALE GENOMIC DNA]</scope>
</reference>
<proteinExistence type="predicted"/>
<evidence type="ECO:0000313" key="2">
    <source>
        <dbReference type="EMBL" id="VDN40834.1"/>
    </source>
</evidence>
<evidence type="ECO:0000313" key="4">
    <source>
        <dbReference type="WBParaSite" id="GPUH_0002302501-mRNA-1"/>
    </source>
</evidence>
<protein>
    <submittedName>
        <fullName evidence="4">TPX2 domain-containing protein</fullName>
    </submittedName>
</protein>
<dbReference type="Proteomes" id="UP000271098">
    <property type="component" value="Unassembled WGS sequence"/>
</dbReference>
<dbReference type="AlphaFoldDB" id="A0A183EPV6"/>
<dbReference type="WBParaSite" id="GPUH_0002302501-mRNA-1">
    <property type="protein sequence ID" value="GPUH_0002302501-mRNA-1"/>
    <property type="gene ID" value="GPUH_0002302501"/>
</dbReference>
<evidence type="ECO:0000256" key="1">
    <source>
        <dbReference type="SAM" id="MobiDB-lite"/>
    </source>
</evidence>
<name>A0A183EPV6_9BILA</name>
<dbReference type="EMBL" id="UYRT01096537">
    <property type="protein sequence ID" value="VDN40834.1"/>
    <property type="molecule type" value="Genomic_DNA"/>
</dbReference>
<gene>
    <name evidence="2" type="ORF">GPUH_LOCUS22998</name>
</gene>
<accession>A0A183EPV6</accession>
<reference evidence="4" key="1">
    <citation type="submission" date="2016-06" db="UniProtKB">
        <authorList>
            <consortium name="WormBaseParasite"/>
        </authorList>
    </citation>
    <scope>IDENTIFICATION</scope>
</reference>
<keyword evidence="3" id="KW-1185">Reference proteome</keyword>
<organism evidence="4">
    <name type="scientific">Gongylonema pulchrum</name>
    <dbReference type="NCBI Taxonomy" id="637853"/>
    <lineage>
        <taxon>Eukaryota</taxon>
        <taxon>Metazoa</taxon>
        <taxon>Ecdysozoa</taxon>
        <taxon>Nematoda</taxon>
        <taxon>Chromadorea</taxon>
        <taxon>Rhabditida</taxon>
        <taxon>Spirurina</taxon>
        <taxon>Spiruromorpha</taxon>
        <taxon>Spiruroidea</taxon>
        <taxon>Gongylonematidae</taxon>
        <taxon>Gongylonema</taxon>
    </lineage>
</organism>
<dbReference type="OrthoDB" id="10675187at2759"/>